<dbReference type="Proteomes" id="UP001642406">
    <property type="component" value="Unassembled WGS sequence"/>
</dbReference>
<proteinExistence type="predicted"/>
<feature type="domain" description="Zn(2)-C6 fungal-type" evidence="3">
    <location>
        <begin position="39"/>
        <end position="69"/>
    </location>
</feature>
<feature type="compositionally biased region" description="Polar residues" evidence="2">
    <location>
        <begin position="99"/>
        <end position="116"/>
    </location>
</feature>
<dbReference type="Gene3D" id="4.10.240.10">
    <property type="entry name" value="Zn(2)-C6 fungal-type DNA-binding domain"/>
    <property type="match status" value="1"/>
</dbReference>
<accession>A0ABP0CR62</accession>
<dbReference type="InterPro" id="IPR036864">
    <property type="entry name" value="Zn2-C6_fun-type_DNA-bd_sf"/>
</dbReference>
<name>A0ABP0CR62_9PEZI</name>
<organism evidence="4 5">
    <name type="scientific">Sporothrix bragantina</name>
    <dbReference type="NCBI Taxonomy" id="671064"/>
    <lineage>
        <taxon>Eukaryota</taxon>
        <taxon>Fungi</taxon>
        <taxon>Dikarya</taxon>
        <taxon>Ascomycota</taxon>
        <taxon>Pezizomycotina</taxon>
        <taxon>Sordariomycetes</taxon>
        <taxon>Sordariomycetidae</taxon>
        <taxon>Ophiostomatales</taxon>
        <taxon>Ophiostomataceae</taxon>
        <taxon>Sporothrix</taxon>
    </lineage>
</organism>
<dbReference type="CDD" id="cd00067">
    <property type="entry name" value="GAL4"/>
    <property type="match status" value="1"/>
</dbReference>
<comment type="caution">
    <text evidence="4">The sequence shown here is derived from an EMBL/GenBank/DDBJ whole genome shotgun (WGS) entry which is preliminary data.</text>
</comment>
<dbReference type="Pfam" id="PF00172">
    <property type="entry name" value="Zn_clus"/>
    <property type="match status" value="1"/>
</dbReference>
<dbReference type="InterPro" id="IPR052400">
    <property type="entry name" value="Zn2-C6_fungal_TF"/>
</dbReference>
<keyword evidence="1" id="KW-0539">Nucleus</keyword>
<dbReference type="PROSITE" id="PS50048">
    <property type="entry name" value="ZN2_CY6_FUNGAL_2"/>
    <property type="match status" value="1"/>
</dbReference>
<evidence type="ECO:0000313" key="5">
    <source>
        <dbReference type="Proteomes" id="UP001642406"/>
    </source>
</evidence>
<keyword evidence="5" id="KW-1185">Reference proteome</keyword>
<dbReference type="InterPro" id="IPR001138">
    <property type="entry name" value="Zn2Cys6_DnaBD"/>
</dbReference>
<sequence>MDDLSPDTVVATPGSPAASIAASSASQPRKRRHFKSRLGCGTCKKRKIKCDESRPGCGNCTKHGVTCDFLTETASPALPQRPASLPATPFPSRPAMLASHTSHISHPSHLLPNTSHTSQPLTHSLSQQLPLPSISTLAASPDFLDTSQPLQITHLELLHNYSTLTSYSLSADPVLRNVWRINVPQEGFRHNFVLRSVFALSALHMAAYAADPADKARYLQVARAEHGVALRDIATALSNASADNCSALYVSAAMTFMYAWAAPRQPGDIFLVAAKPSSPSSSPTSPGNKNTPGVVADWFPLVRGLRSITEAWLQDILKGPFGIVMRLGSESLGGGRRHHPNGKVDNPVWLATPEHAQFEYLRRIIHKAASADPDPTEDPAVYETSLDALERSFFYSYTTVGRTPGAANPKTSPVGLAQTSSVYAWLYSLDDEFVELVVQRRPLALVVFAHFCVLLRLLSGCWWMQGWSTHLMQEIWDLLDADHRLWIRWPIEELGWRPSR</sequence>
<dbReference type="PROSITE" id="PS00463">
    <property type="entry name" value="ZN2_CY6_FUNGAL_1"/>
    <property type="match status" value="1"/>
</dbReference>
<evidence type="ECO:0000256" key="1">
    <source>
        <dbReference type="ARBA" id="ARBA00023242"/>
    </source>
</evidence>
<evidence type="ECO:0000259" key="3">
    <source>
        <dbReference type="PROSITE" id="PS50048"/>
    </source>
</evidence>
<reference evidence="4 5" key="1">
    <citation type="submission" date="2024-01" db="EMBL/GenBank/DDBJ databases">
        <authorList>
            <person name="Allen C."/>
            <person name="Tagirdzhanova G."/>
        </authorList>
    </citation>
    <scope>NUCLEOTIDE SEQUENCE [LARGE SCALE GENOMIC DNA]</scope>
</reference>
<dbReference type="PANTHER" id="PTHR47657:SF7">
    <property type="entry name" value="STEROL REGULATORY ELEMENT-BINDING PROTEIN ECM22"/>
    <property type="match status" value="1"/>
</dbReference>
<dbReference type="SMART" id="SM00066">
    <property type="entry name" value="GAL4"/>
    <property type="match status" value="1"/>
</dbReference>
<feature type="region of interest" description="Disordered" evidence="2">
    <location>
        <begin position="78"/>
        <end position="125"/>
    </location>
</feature>
<dbReference type="EMBL" id="CAWUHC010000116">
    <property type="protein sequence ID" value="CAK7233495.1"/>
    <property type="molecule type" value="Genomic_DNA"/>
</dbReference>
<gene>
    <name evidence="4" type="ORF">SBRCBS47491_008629</name>
</gene>
<evidence type="ECO:0000256" key="2">
    <source>
        <dbReference type="SAM" id="MobiDB-lite"/>
    </source>
</evidence>
<feature type="compositionally biased region" description="Low complexity" evidence="2">
    <location>
        <begin position="15"/>
        <end position="26"/>
    </location>
</feature>
<feature type="region of interest" description="Disordered" evidence="2">
    <location>
        <begin position="1"/>
        <end position="35"/>
    </location>
</feature>
<evidence type="ECO:0000313" key="4">
    <source>
        <dbReference type="EMBL" id="CAK7233495.1"/>
    </source>
</evidence>
<dbReference type="SUPFAM" id="SSF57701">
    <property type="entry name" value="Zn2/Cys6 DNA-binding domain"/>
    <property type="match status" value="1"/>
</dbReference>
<dbReference type="PANTHER" id="PTHR47657">
    <property type="entry name" value="STEROL REGULATORY ELEMENT-BINDING PROTEIN ECM22"/>
    <property type="match status" value="1"/>
</dbReference>
<protein>
    <recommendedName>
        <fullName evidence="3">Zn(2)-C6 fungal-type domain-containing protein</fullName>
    </recommendedName>
</protein>